<proteinExistence type="predicted"/>
<dbReference type="EMBL" id="LGRV01000003">
    <property type="protein sequence ID" value="KOS69789.1"/>
    <property type="molecule type" value="Genomic_DNA"/>
</dbReference>
<organism evidence="2 3">
    <name type="scientific">Lysinibacillus contaminans</name>
    <dbReference type="NCBI Taxonomy" id="1293441"/>
    <lineage>
        <taxon>Bacteria</taxon>
        <taxon>Bacillati</taxon>
        <taxon>Bacillota</taxon>
        <taxon>Bacilli</taxon>
        <taxon>Bacillales</taxon>
        <taxon>Bacillaceae</taxon>
        <taxon>Lysinibacillus</taxon>
    </lineage>
</organism>
<accession>A0ABR5K4R6</accession>
<gene>
    <name evidence="2" type="ORF">AEA09_07855</name>
</gene>
<comment type="caution">
    <text evidence="2">The sequence shown here is derived from an EMBL/GenBank/DDBJ whole genome shotgun (WGS) entry which is preliminary data.</text>
</comment>
<dbReference type="Pfam" id="PF04168">
    <property type="entry name" value="Alpha-E"/>
    <property type="match status" value="1"/>
</dbReference>
<evidence type="ECO:0000313" key="3">
    <source>
        <dbReference type="Proteomes" id="UP000050668"/>
    </source>
</evidence>
<protein>
    <recommendedName>
        <fullName evidence="1">DUF403 domain-containing protein</fullName>
    </recommendedName>
</protein>
<sequence>MARYSERTENNAHILQVQLLNMLEQSGKDNEYIDHWEAVLDICASKEEYASYNDHIRVNPLIDYLLFSETNSNALLTTLYAVRENARISRDSIPIELWELQNAFYLYLQQEITDREKPFPLMSLNYFLQNVRKTSMTVTGLIEGSMDRDLPFYLIQVGKWLERAEKTIRIALITLEHQQQLNVSLQEADGAFLLDLSRATESYLRKHRQTNLTGVTHYLLHDEHFPRSVAFCLKKIEEALMNIEKDHLSIRFLELNNPLKALLFAIMKFDLLTITIEEAILSMEERLFQCVDLSRAFETIYHLYEPIEQH</sequence>
<dbReference type="PANTHER" id="PTHR34595:SF7">
    <property type="entry name" value="SLL1039 PROTEIN"/>
    <property type="match status" value="1"/>
</dbReference>
<evidence type="ECO:0000313" key="2">
    <source>
        <dbReference type="EMBL" id="KOS69789.1"/>
    </source>
</evidence>
<dbReference type="PANTHER" id="PTHR34595">
    <property type="entry name" value="BLR5612 PROTEIN"/>
    <property type="match status" value="1"/>
</dbReference>
<name>A0ABR5K4R6_9BACI</name>
<evidence type="ECO:0000259" key="1">
    <source>
        <dbReference type="Pfam" id="PF04168"/>
    </source>
</evidence>
<feature type="domain" description="DUF403" evidence="1">
    <location>
        <begin position="1"/>
        <end position="248"/>
    </location>
</feature>
<dbReference type="Proteomes" id="UP000050668">
    <property type="component" value="Unassembled WGS sequence"/>
</dbReference>
<keyword evidence="3" id="KW-1185">Reference proteome</keyword>
<reference evidence="3" key="1">
    <citation type="submission" date="2015-07" db="EMBL/GenBank/DDBJ databases">
        <title>Fjat-14205 dsm 2895.</title>
        <authorList>
            <person name="Liu B."/>
            <person name="Wang J."/>
            <person name="Zhu Y."/>
            <person name="Liu G."/>
            <person name="Chen Q."/>
            <person name="Chen Z."/>
            <person name="Lan J."/>
            <person name="Che J."/>
            <person name="Ge C."/>
            <person name="Shi H."/>
            <person name="Pan Z."/>
            <person name="Liu X."/>
        </authorList>
    </citation>
    <scope>NUCLEOTIDE SEQUENCE [LARGE SCALE GENOMIC DNA]</scope>
    <source>
        <strain evidence="3">DSM 25560</strain>
    </source>
</reference>
<dbReference type="InterPro" id="IPR007296">
    <property type="entry name" value="DUF403"/>
</dbReference>
<dbReference type="InterPro" id="IPR051680">
    <property type="entry name" value="ATP-dep_Glu-Cys_Ligase-2"/>
</dbReference>